<evidence type="ECO:0000313" key="3">
    <source>
        <dbReference type="Proteomes" id="UP001343492"/>
    </source>
</evidence>
<name>A0ABU7GDR0_9SPHN</name>
<dbReference type="InterPro" id="IPR022172">
    <property type="entry name" value="DUF3703"/>
</dbReference>
<protein>
    <submittedName>
        <fullName evidence="2">DUF3703 domain-containing protein</fullName>
    </submittedName>
</protein>
<keyword evidence="1" id="KW-0812">Transmembrane</keyword>
<feature type="transmembrane region" description="Helical" evidence="1">
    <location>
        <begin position="121"/>
        <end position="139"/>
    </location>
</feature>
<organism evidence="2 3">
    <name type="scientific">Altererythrobacter litoralis</name>
    <dbReference type="NCBI Taxonomy" id="3113904"/>
    <lineage>
        <taxon>Bacteria</taxon>
        <taxon>Pseudomonadati</taxon>
        <taxon>Pseudomonadota</taxon>
        <taxon>Alphaproteobacteria</taxon>
        <taxon>Sphingomonadales</taxon>
        <taxon>Erythrobacteraceae</taxon>
        <taxon>Altererythrobacter</taxon>
    </lineage>
</organism>
<keyword evidence="3" id="KW-1185">Reference proteome</keyword>
<gene>
    <name evidence="2" type="ORF">VRS74_05510</name>
</gene>
<evidence type="ECO:0000256" key="1">
    <source>
        <dbReference type="SAM" id="Phobius"/>
    </source>
</evidence>
<dbReference type="Proteomes" id="UP001343492">
    <property type="component" value="Unassembled WGS sequence"/>
</dbReference>
<accession>A0ABU7GDR0</accession>
<dbReference type="Pfam" id="PF12487">
    <property type="entry name" value="DUF3703"/>
    <property type="match status" value="1"/>
</dbReference>
<comment type="caution">
    <text evidence="2">The sequence shown here is derived from an EMBL/GenBank/DDBJ whole genome shotgun (WGS) entry which is preliminary data.</text>
</comment>
<evidence type="ECO:0000313" key="2">
    <source>
        <dbReference type="EMBL" id="MEE1877139.1"/>
    </source>
</evidence>
<reference evidence="2 3" key="1">
    <citation type="submission" date="2024-01" db="EMBL/GenBank/DDBJ databases">
        <title>The genome sequence of Erythrobacteraceae sp. strain 1XM1-14.</title>
        <authorList>
            <person name="Liu Y."/>
        </authorList>
    </citation>
    <scope>NUCLEOTIDE SEQUENCE [LARGE SCALE GENOMIC DNA]</scope>
    <source>
        <strain evidence="2 3">1XM1-14</strain>
    </source>
</reference>
<keyword evidence="1" id="KW-0472">Membrane</keyword>
<dbReference type="EMBL" id="JAZDQV010000004">
    <property type="protein sequence ID" value="MEE1877139.1"/>
    <property type="molecule type" value="Genomic_DNA"/>
</dbReference>
<keyword evidence="1" id="KW-1133">Transmembrane helix</keyword>
<proteinExistence type="predicted"/>
<sequence length="141" mass="16130">MDRKRLKQKFEAEMQLALEDERRGELELAFRHLERAHILGQRWLTRHWRSHWAMLRVAKAKRESKEVRGQITRLAAVPLGWLTGWVPKGNTGGANVNPLKPMPYPPELAAEFSGYRVWRDVALRGVVLVGIVFAAAGRLSP</sequence>
<dbReference type="RefSeq" id="WP_354144248.1">
    <property type="nucleotide sequence ID" value="NZ_JAZDQV010000004.1"/>
</dbReference>